<dbReference type="PANTHER" id="PTHR33415">
    <property type="entry name" value="PROTEIN EMBRYO DEFECTIVE 514"/>
    <property type="match status" value="1"/>
</dbReference>
<dbReference type="AlphaFoldDB" id="A0A6M3XN52"/>
<dbReference type="EMBL" id="MT144788">
    <property type="protein sequence ID" value="QJH99434.1"/>
    <property type="molecule type" value="Genomic_DNA"/>
</dbReference>
<organism evidence="1">
    <name type="scientific">viral metagenome</name>
    <dbReference type="NCBI Taxonomy" id="1070528"/>
    <lineage>
        <taxon>unclassified sequences</taxon>
        <taxon>metagenomes</taxon>
        <taxon>organismal metagenomes</taxon>
    </lineage>
</organism>
<proteinExistence type="predicted"/>
<dbReference type="Gene3D" id="3.10.450.40">
    <property type="match status" value="1"/>
</dbReference>
<gene>
    <name evidence="1" type="ORF">TM448B01589_0010</name>
</gene>
<accession>A0A6M3XN52</accession>
<dbReference type="InterPro" id="IPR044673">
    <property type="entry name" value="DCL-like"/>
</dbReference>
<protein>
    <submittedName>
        <fullName evidence="1">Uncharacterized protein</fullName>
    </submittedName>
</protein>
<evidence type="ECO:0000313" key="1">
    <source>
        <dbReference type="EMBL" id="QJH99434.1"/>
    </source>
</evidence>
<dbReference type="PANTHER" id="PTHR33415:SF12">
    <property type="entry name" value="PROTEIN EMBRYO DEFECTIVE 514"/>
    <property type="match status" value="1"/>
</dbReference>
<dbReference type="Pfam" id="PF11523">
    <property type="entry name" value="DUF3223"/>
    <property type="match status" value="1"/>
</dbReference>
<sequence length="236" mass="26784">MLYAIGPWAFPTKKAAQEYTVRLRDKYANSELIIGQDDEFLRNLVNQHPEAAAKVGGGIHHFTVESAGPWGSRHFVLHRQDRTSTDFSYRACFAKPTHRSQVYAALRTAVADQVLAFRDRMFSRGQPTCSLTGKKLIPEETHVDHIYPFTFSAIVEHWLHSTGYEVGTLQVIPSQDNQQVHRLKDADKEQSFAEFHQQYAKYRLLDCKVNMHLSNKAAELTVAGPRQLTKGTPCLT</sequence>
<reference evidence="1" key="1">
    <citation type="submission" date="2020-03" db="EMBL/GenBank/DDBJ databases">
        <title>The deep terrestrial virosphere.</title>
        <authorList>
            <person name="Holmfeldt K."/>
            <person name="Nilsson E."/>
            <person name="Simone D."/>
            <person name="Lopez-Fernandez M."/>
            <person name="Wu X."/>
            <person name="de Brujin I."/>
            <person name="Lundin D."/>
            <person name="Andersson A."/>
            <person name="Bertilsson S."/>
            <person name="Dopson M."/>
        </authorList>
    </citation>
    <scope>NUCLEOTIDE SEQUENCE</scope>
    <source>
        <strain evidence="1">TM448B01589</strain>
    </source>
</reference>
<name>A0A6M3XN52_9ZZZZ</name>